<dbReference type="GeneID" id="25256391"/>
<dbReference type="GO" id="GO:0005664">
    <property type="term" value="C:nuclear origin of replication recognition complex"/>
    <property type="evidence" value="ECO:0007669"/>
    <property type="project" value="TreeGrafter"/>
</dbReference>
<reference evidence="1" key="2">
    <citation type="submission" date="2013-10" db="EMBL/GenBank/DDBJ databases">
        <authorList>
            <person name="Aslett M."/>
        </authorList>
    </citation>
    <scope>NUCLEOTIDE SEQUENCE [LARGE SCALE GENOMIC DNA]</scope>
    <source>
        <strain evidence="1">Houghton</strain>
    </source>
</reference>
<dbReference type="OrthoDB" id="332279at2759"/>
<gene>
    <name evidence="1" type="ORF">ETH_00036750</name>
</gene>
<dbReference type="EMBL" id="HG674331">
    <property type="protein sequence ID" value="CDJ39310.1"/>
    <property type="molecule type" value="Genomic_DNA"/>
</dbReference>
<organism evidence="1 2">
    <name type="scientific">Eimeria tenella</name>
    <name type="common">Coccidian parasite</name>
    <dbReference type="NCBI Taxonomy" id="5802"/>
    <lineage>
        <taxon>Eukaryota</taxon>
        <taxon>Sar</taxon>
        <taxon>Alveolata</taxon>
        <taxon>Apicomplexa</taxon>
        <taxon>Conoidasida</taxon>
        <taxon>Coccidia</taxon>
        <taxon>Eucoccidiorida</taxon>
        <taxon>Eimeriorina</taxon>
        <taxon>Eimeriidae</taxon>
        <taxon>Eimeria</taxon>
    </lineage>
</organism>
<feature type="non-terminal residue" evidence="1">
    <location>
        <position position="1"/>
    </location>
</feature>
<accession>U6KUX6</accession>
<evidence type="ECO:0000313" key="2">
    <source>
        <dbReference type="Proteomes" id="UP000030747"/>
    </source>
</evidence>
<evidence type="ECO:0000313" key="1">
    <source>
        <dbReference type="EMBL" id="CDJ39310.1"/>
    </source>
</evidence>
<dbReference type="VEuPathDB" id="ToxoDB:ETH2_1025700"/>
<dbReference type="VEuPathDB" id="ToxoDB:ETH_00036750"/>
<reference evidence="1" key="1">
    <citation type="submission" date="2013-10" db="EMBL/GenBank/DDBJ databases">
        <title>Genomic analysis of the causative agents of coccidiosis in chickens.</title>
        <authorList>
            <person name="Reid A.J."/>
            <person name="Blake D."/>
            <person name="Billington K."/>
            <person name="Browne H."/>
            <person name="Dunn M."/>
            <person name="Hung S."/>
            <person name="Kawahara F."/>
            <person name="Miranda-Saavedra D."/>
            <person name="Mourier T."/>
            <person name="Nagra H."/>
            <person name="Otto T.D."/>
            <person name="Rawlings N."/>
            <person name="Sanchez A."/>
            <person name="Sanders M."/>
            <person name="Subramaniam C."/>
            <person name="Tay Y."/>
            <person name="Dear P."/>
            <person name="Doerig C."/>
            <person name="Gruber A."/>
            <person name="Parkinson J."/>
            <person name="Shirley M."/>
            <person name="Wan K.L."/>
            <person name="Berriman M."/>
            <person name="Tomley F."/>
            <person name="Pain A."/>
        </authorList>
    </citation>
    <scope>NUCLEOTIDE SEQUENCE [LARGE SCALE GENOMIC DNA]</scope>
    <source>
        <strain evidence="1">Houghton</strain>
    </source>
</reference>
<proteinExistence type="predicted"/>
<dbReference type="PANTHER" id="PTHR12705:SF0">
    <property type="entry name" value="ORIGIN RECOGNITION COMPLEX SUBUNIT 5"/>
    <property type="match status" value="1"/>
</dbReference>
<dbReference type="GO" id="GO:0006270">
    <property type="term" value="P:DNA replication initiation"/>
    <property type="evidence" value="ECO:0007669"/>
    <property type="project" value="TreeGrafter"/>
</dbReference>
<dbReference type="PANTHER" id="PTHR12705">
    <property type="entry name" value="ORIGIN RECOGNITION COMPLEX SUBUNIT 5"/>
    <property type="match status" value="1"/>
</dbReference>
<dbReference type="RefSeq" id="XP_013230065.1">
    <property type="nucleotide sequence ID" value="XM_013374611.1"/>
</dbReference>
<sequence>SSSSSSRGVCVVLIGRRPLAAEALDGLPPPPLVRFEAYGRDAAAFVLQRSFFSLGLPLLQVALQQAAPPDFPFSLRLRLPSSNAHAAVAAPTAAAAEAPAAAAEAAAAEEGEAGVWLLTAKGARTPVAPLWNKFCGDICRCVYQHTGGDFWQLRFVCRELWGQALQLLLRTRQLGALDLLHEQLRSSCAAAAAEPFSRLLPDLVDCRVSSAAAASIWGGQLAAADSVARLLQLPRLQRLLLVAAFVAAYTPRRDERRRRLFWLSVSAAAAAASAAAVLPLRDALGSSSHLLQHSRGSKPRKAPEGAFVVLQGGSCLPKALPKTFTLVRWLALAELLQRQPLVLQCPSVLQHVSSLLRLSLVAVCAPSLLQQQRAGAAAANGLAWLHDAGWLVQKTREARRVPAAAAAAAARAAAAGGGVAGGGSHLLHPSTKLTLLADIELIVSAAKSLSIPLDQLL</sequence>
<dbReference type="Proteomes" id="UP000030747">
    <property type="component" value="Unassembled WGS sequence"/>
</dbReference>
<dbReference type="InterPro" id="IPR020796">
    <property type="entry name" value="ORC5"/>
</dbReference>
<protein>
    <submittedName>
        <fullName evidence="1">Uncharacterized protein</fullName>
    </submittedName>
</protein>
<dbReference type="AlphaFoldDB" id="U6KUX6"/>
<name>U6KUX6_EIMTE</name>
<keyword evidence="2" id="KW-1185">Reference proteome</keyword>
<dbReference type="GO" id="GO:0003688">
    <property type="term" value="F:DNA replication origin binding"/>
    <property type="evidence" value="ECO:0007669"/>
    <property type="project" value="TreeGrafter"/>
</dbReference>